<evidence type="ECO:0008006" key="4">
    <source>
        <dbReference type="Google" id="ProtNLM"/>
    </source>
</evidence>
<evidence type="ECO:0000256" key="2">
    <source>
        <dbReference type="ARBA" id="ARBA00022777"/>
    </source>
</evidence>
<dbReference type="PANTHER" id="PTHR32463:SF0">
    <property type="entry name" value="L-FUCOSE KINASE"/>
    <property type="match status" value="1"/>
</dbReference>
<dbReference type="GO" id="GO:0042352">
    <property type="term" value="P:GDP-L-fucose salvage"/>
    <property type="evidence" value="ECO:0007669"/>
    <property type="project" value="TreeGrafter"/>
</dbReference>
<gene>
    <name evidence="3" type="ORF">S12H4_57327</name>
</gene>
<evidence type="ECO:0000313" key="3">
    <source>
        <dbReference type="EMBL" id="GAJ22382.1"/>
    </source>
</evidence>
<sequence length="202" mass="22804">EFFDRSGMATSTRHIAMEMWPGGMPFGDPENLAKMLFRFDNPPGKTEVSGSQDALGIMLPGINKLAYNCKDYWPEKITTELDEDILSWLESHLFLIPLWPRKMGYNVLQGTKLNKPNVKALADAADGCWEAIMNRDLQRFARYFNDSFNAQVNLFPRMINNDVSEVIDIYRNRSLGCKLSGAGGGGYLIFVADNILEKGIRI</sequence>
<keyword evidence="2" id="KW-0418">Kinase</keyword>
<dbReference type="PANTHER" id="PTHR32463">
    <property type="entry name" value="L-FUCOSE KINASE"/>
    <property type="match status" value="1"/>
</dbReference>
<accession>X1VQ93</accession>
<name>X1VQ93_9ZZZZ</name>
<feature type="non-terminal residue" evidence="3">
    <location>
        <position position="1"/>
    </location>
</feature>
<proteinExistence type="predicted"/>
<reference evidence="3" key="1">
    <citation type="journal article" date="2014" name="Front. Microbiol.">
        <title>High frequency of phylogenetically diverse reductive dehalogenase-homologous genes in deep subseafloor sedimentary metagenomes.</title>
        <authorList>
            <person name="Kawai M."/>
            <person name="Futagami T."/>
            <person name="Toyoda A."/>
            <person name="Takaki Y."/>
            <person name="Nishi S."/>
            <person name="Hori S."/>
            <person name="Arai W."/>
            <person name="Tsubouchi T."/>
            <person name="Morono Y."/>
            <person name="Uchiyama I."/>
            <person name="Ito T."/>
            <person name="Fujiyama A."/>
            <person name="Inagaki F."/>
            <person name="Takami H."/>
        </authorList>
    </citation>
    <scope>NUCLEOTIDE SEQUENCE</scope>
    <source>
        <strain evidence="3">Expedition CK06-06</strain>
    </source>
</reference>
<feature type="non-terminal residue" evidence="3">
    <location>
        <position position="202"/>
    </location>
</feature>
<keyword evidence="1" id="KW-0808">Transferase</keyword>
<dbReference type="InterPro" id="IPR052203">
    <property type="entry name" value="GHMP_Kinase-Related"/>
</dbReference>
<comment type="caution">
    <text evidence="3">The sequence shown here is derived from an EMBL/GenBank/DDBJ whole genome shotgun (WGS) entry which is preliminary data.</text>
</comment>
<dbReference type="AlphaFoldDB" id="X1VQ93"/>
<dbReference type="Gene3D" id="3.30.230.120">
    <property type="match status" value="1"/>
</dbReference>
<dbReference type="InterPro" id="IPR036554">
    <property type="entry name" value="GHMP_kinase_C_sf"/>
</dbReference>
<evidence type="ECO:0000256" key="1">
    <source>
        <dbReference type="ARBA" id="ARBA00022679"/>
    </source>
</evidence>
<organism evidence="3">
    <name type="scientific">marine sediment metagenome</name>
    <dbReference type="NCBI Taxonomy" id="412755"/>
    <lineage>
        <taxon>unclassified sequences</taxon>
        <taxon>metagenomes</taxon>
        <taxon>ecological metagenomes</taxon>
    </lineage>
</organism>
<dbReference type="EMBL" id="BARW01037052">
    <property type="protein sequence ID" value="GAJ22382.1"/>
    <property type="molecule type" value="Genomic_DNA"/>
</dbReference>
<dbReference type="SUPFAM" id="SSF55060">
    <property type="entry name" value="GHMP Kinase, C-terminal domain"/>
    <property type="match status" value="1"/>
</dbReference>
<protein>
    <recommendedName>
        <fullName evidence="4">GHMP kinase C-terminal domain-containing protein</fullName>
    </recommendedName>
</protein>
<dbReference type="GO" id="GO:0050201">
    <property type="term" value="F:fucokinase activity"/>
    <property type="evidence" value="ECO:0007669"/>
    <property type="project" value="TreeGrafter"/>
</dbReference>